<name>A0AAE1KXD5_PETCI</name>
<dbReference type="AlphaFoldDB" id="A0AAE1KXD5"/>
<keyword evidence="2" id="KW-1185">Reference proteome</keyword>
<accession>A0AAE1KXD5</accession>
<sequence>MQCSACHSSAQLFPQPLSQLLPPQQEEVVSVVQKEMRKQRAAGKNHEELLLFRDILLESTPQVVTLGGHKVNRRLLANVLGFFVSYAYFTY</sequence>
<protein>
    <submittedName>
        <fullName evidence="1">Uncharacterized protein</fullName>
    </submittedName>
</protein>
<gene>
    <name evidence="1" type="ORF">Pcinc_007500</name>
</gene>
<evidence type="ECO:0000313" key="2">
    <source>
        <dbReference type="Proteomes" id="UP001286313"/>
    </source>
</evidence>
<comment type="caution">
    <text evidence="1">The sequence shown here is derived from an EMBL/GenBank/DDBJ whole genome shotgun (WGS) entry which is preliminary data.</text>
</comment>
<dbReference type="EMBL" id="JAWQEG010000552">
    <property type="protein sequence ID" value="KAK3888474.1"/>
    <property type="molecule type" value="Genomic_DNA"/>
</dbReference>
<evidence type="ECO:0000313" key="1">
    <source>
        <dbReference type="EMBL" id="KAK3888474.1"/>
    </source>
</evidence>
<organism evidence="1 2">
    <name type="scientific">Petrolisthes cinctipes</name>
    <name type="common">Flat porcelain crab</name>
    <dbReference type="NCBI Taxonomy" id="88211"/>
    <lineage>
        <taxon>Eukaryota</taxon>
        <taxon>Metazoa</taxon>
        <taxon>Ecdysozoa</taxon>
        <taxon>Arthropoda</taxon>
        <taxon>Crustacea</taxon>
        <taxon>Multicrustacea</taxon>
        <taxon>Malacostraca</taxon>
        <taxon>Eumalacostraca</taxon>
        <taxon>Eucarida</taxon>
        <taxon>Decapoda</taxon>
        <taxon>Pleocyemata</taxon>
        <taxon>Anomura</taxon>
        <taxon>Galatheoidea</taxon>
        <taxon>Porcellanidae</taxon>
        <taxon>Petrolisthes</taxon>
    </lineage>
</organism>
<proteinExistence type="predicted"/>
<dbReference type="Proteomes" id="UP001286313">
    <property type="component" value="Unassembled WGS sequence"/>
</dbReference>
<reference evidence="1" key="1">
    <citation type="submission" date="2023-10" db="EMBL/GenBank/DDBJ databases">
        <title>Genome assemblies of two species of porcelain crab, Petrolisthes cinctipes and Petrolisthes manimaculis (Anomura: Porcellanidae).</title>
        <authorList>
            <person name="Angst P."/>
        </authorList>
    </citation>
    <scope>NUCLEOTIDE SEQUENCE</scope>
    <source>
        <strain evidence="1">PB745_01</strain>
        <tissue evidence="1">Gill</tissue>
    </source>
</reference>